<protein>
    <submittedName>
        <fullName evidence="1">Uncharacterized protein</fullName>
    </submittedName>
</protein>
<gene>
    <name evidence="1" type="ORF">I79_004592</name>
</gene>
<dbReference type="Proteomes" id="UP000001075">
    <property type="component" value="Unassembled WGS sequence"/>
</dbReference>
<sequence length="96" mass="10165">MSWGSGVQKDCPSPGLFPVHKHKGFSFETGSNCIAEAGLELTEIHCLCLLVLGLCATIPGSEGFSGSVNSRKRQWRAAHFDLCPCALTMVSALASP</sequence>
<evidence type="ECO:0000313" key="1">
    <source>
        <dbReference type="EMBL" id="EGV94824.1"/>
    </source>
</evidence>
<dbReference type="AlphaFoldDB" id="G3H2Y7"/>
<evidence type="ECO:0000313" key="2">
    <source>
        <dbReference type="Proteomes" id="UP000001075"/>
    </source>
</evidence>
<dbReference type="InParanoid" id="G3H2Y7"/>
<name>G3H2Y7_CRIGR</name>
<proteinExistence type="predicted"/>
<dbReference type="EMBL" id="JH000120">
    <property type="protein sequence ID" value="EGV94824.1"/>
    <property type="molecule type" value="Genomic_DNA"/>
</dbReference>
<reference evidence="2" key="1">
    <citation type="journal article" date="2011" name="Nat. Biotechnol.">
        <title>The genomic sequence of the Chinese hamster ovary (CHO)-K1 cell line.</title>
        <authorList>
            <person name="Xu X."/>
            <person name="Nagarajan H."/>
            <person name="Lewis N.E."/>
            <person name="Pan S."/>
            <person name="Cai Z."/>
            <person name="Liu X."/>
            <person name="Chen W."/>
            <person name="Xie M."/>
            <person name="Wang W."/>
            <person name="Hammond S."/>
            <person name="Andersen M.R."/>
            <person name="Neff N."/>
            <person name="Passarelli B."/>
            <person name="Koh W."/>
            <person name="Fan H.C."/>
            <person name="Wang J."/>
            <person name="Gui Y."/>
            <person name="Lee K.H."/>
            <person name="Betenbaugh M.J."/>
            <person name="Quake S.R."/>
            <person name="Famili I."/>
            <person name="Palsson B.O."/>
            <person name="Wang J."/>
        </authorList>
    </citation>
    <scope>NUCLEOTIDE SEQUENCE [LARGE SCALE GENOMIC DNA]</scope>
    <source>
        <strain evidence="2">CHO K1 cell line</strain>
    </source>
</reference>
<organism evidence="1 2">
    <name type="scientific">Cricetulus griseus</name>
    <name type="common">Chinese hamster</name>
    <name type="synonym">Cricetulus barabensis griseus</name>
    <dbReference type="NCBI Taxonomy" id="10029"/>
    <lineage>
        <taxon>Eukaryota</taxon>
        <taxon>Metazoa</taxon>
        <taxon>Chordata</taxon>
        <taxon>Craniata</taxon>
        <taxon>Vertebrata</taxon>
        <taxon>Euteleostomi</taxon>
        <taxon>Mammalia</taxon>
        <taxon>Eutheria</taxon>
        <taxon>Euarchontoglires</taxon>
        <taxon>Glires</taxon>
        <taxon>Rodentia</taxon>
        <taxon>Myomorpha</taxon>
        <taxon>Muroidea</taxon>
        <taxon>Cricetidae</taxon>
        <taxon>Cricetinae</taxon>
        <taxon>Cricetulus</taxon>
    </lineage>
</organism>
<accession>G3H2Y7</accession>